<keyword evidence="5" id="KW-1185">Reference proteome</keyword>
<dbReference type="NCBIfam" id="TIGR00756">
    <property type="entry name" value="PPR"/>
    <property type="match status" value="4"/>
</dbReference>
<dbReference type="EMBL" id="JAUJYN010000005">
    <property type="protein sequence ID" value="KAK1272007.1"/>
    <property type="molecule type" value="Genomic_DNA"/>
</dbReference>
<comment type="similarity">
    <text evidence="2">Belongs to the PPR family. PCMP-E subfamily.</text>
</comment>
<dbReference type="FunFam" id="1.25.40.10:FF:000073">
    <property type="entry name" value="Pentatricopeptide repeat-containing protein chloroplastic"/>
    <property type="match status" value="1"/>
</dbReference>
<dbReference type="Pfam" id="PF20431">
    <property type="entry name" value="E_motif"/>
    <property type="match status" value="1"/>
</dbReference>
<protein>
    <submittedName>
        <fullName evidence="4">Pentatricopeptide repeat-containing protein</fullName>
    </submittedName>
</protein>
<dbReference type="InterPro" id="IPR046848">
    <property type="entry name" value="E_motif"/>
</dbReference>
<dbReference type="FunFam" id="1.25.40.10:FF:000205">
    <property type="entry name" value="Pentatricopeptide repeat-containing protein, mitochondrial"/>
    <property type="match status" value="1"/>
</dbReference>
<evidence type="ECO:0000313" key="5">
    <source>
        <dbReference type="Proteomes" id="UP001179952"/>
    </source>
</evidence>
<dbReference type="Proteomes" id="UP001179952">
    <property type="component" value="Unassembled WGS sequence"/>
</dbReference>
<dbReference type="GO" id="GO:0005739">
    <property type="term" value="C:mitochondrion"/>
    <property type="evidence" value="ECO:0007669"/>
    <property type="project" value="UniProtKB-ARBA"/>
</dbReference>
<dbReference type="Pfam" id="PF01535">
    <property type="entry name" value="PPR"/>
    <property type="match status" value="8"/>
</dbReference>
<dbReference type="FunFam" id="1.25.40.10:FF:000381">
    <property type="entry name" value="Pentatricopeptide repeat-containing protein"/>
    <property type="match status" value="1"/>
</dbReference>
<sequence>MFFRRSHIISRPFLIRLHYIKASQSSTTHTNLSLLFQKLSNSNSLKHCHQIHALLVVSGAISDVYFTNNLLNLYSNCPNIAHARFLFDESLQRNVVTWTSMITGYVRRGDFESALWVFKTMIREARERPNQFTYSVSIRACTGARSFQLGLQIHTLILRSGLENDGFAGSALVDMYCKMGRLGNALRVFDGLVFKDLVSWNLMMAGFAEIGDVEEVMRMFDEMRWRGLEPNGFTMSSLLKCCRSTREIERIHGFVVKNVLVELDKVLGGALVDAYGKCGDVESGRRLLDGMVEKDAFAWSSMISNYVKCGSGEKAVILFKEICGLGVQSDEHVLSGVLKACVEMGEIDLGTQIHSQIVKFGYGRNCLASSILLDLYSDFGRIVDAEKLFRRILNRDRVSWNSMIAAYALFEDYVVECLKLFCEFQRNERMKPDGMTFLAVLRTCSSGLDLCKGLQIHAQIIKSSYSSEIYVSNAVIDMYAKCGSINDALRAFETMVCRDEASWSSIIGSYTHVGEKFKALKLWKQMFESGVCPSSFSFPLFLSACSSLASIDSGKQCHSLIIKSAYASEVYTGTAIVDLYAKCGSMDDSIKSFLEICVPNTATFNALILGLAEHGNVREAIKRFYEMEKMGIKPDKITFIALLSGCRHAGLLDESLIFLDIMQLKYAIEPGTEHYACLVDAFGRTGRLDEAYDMVLRTQAASSSASIWKALLGACLNYKNLTVGAASAKKLMELEPHDHAPYVLLSNLYSSTGRWQKASELRDWMAKSGVLKDPGSSQLINRNSEAA</sequence>
<evidence type="ECO:0000313" key="4">
    <source>
        <dbReference type="EMBL" id="KAK1272007.1"/>
    </source>
</evidence>
<proteinExistence type="inferred from homology"/>
<dbReference type="GO" id="GO:0003729">
    <property type="term" value="F:mRNA binding"/>
    <property type="evidence" value="ECO:0007669"/>
    <property type="project" value="UniProtKB-ARBA"/>
</dbReference>
<dbReference type="InterPro" id="IPR011990">
    <property type="entry name" value="TPR-like_helical_dom_sf"/>
</dbReference>
<accession>A0AAV9B6I7</accession>
<dbReference type="Gene3D" id="1.25.40.10">
    <property type="entry name" value="Tetratricopeptide repeat domain"/>
    <property type="match status" value="5"/>
</dbReference>
<evidence type="ECO:0000256" key="3">
    <source>
        <dbReference type="PROSITE-ProRule" id="PRU00708"/>
    </source>
</evidence>
<feature type="repeat" description="PPR" evidence="3">
    <location>
        <begin position="499"/>
        <end position="533"/>
    </location>
</feature>
<keyword evidence="1" id="KW-0677">Repeat</keyword>
<reference evidence="4" key="2">
    <citation type="submission" date="2023-06" db="EMBL/GenBank/DDBJ databases">
        <authorList>
            <person name="Ma L."/>
            <person name="Liu K.-W."/>
            <person name="Li Z."/>
            <person name="Hsiao Y.-Y."/>
            <person name="Qi Y."/>
            <person name="Fu T."/>
            <person name="Tang G."/>
            <person name="Zhang D."/>
            <person name="Sun W.-H."/>
            <person name="Liu D.-K."/>
            <person name="Li Y."/>
            <person name="Chen G.-Z."/>
            <person name="Liu X.-D."/>
            <person name="Liao X.-Y."/>
            <person name="Jiang Y.-T."/>
            <person name="Yu X."/>
            <person name="Hao Y."/>
            <person name="Huang J."/>
            <person name="Zhao X.-W."/>
            <person name="Ke S."/>
            <person name="Chen Y.-Y."/>
            <person name="Wu W.-L."/>
            <person name="Hsu J.-L."/>
            <person name="Lin Y.-F."/>
            <person name="Huang M.-D."/>
            <person name="Li C.-Y."/>
            <person name="Huang L."/>
            <person name="Wang Z.-W."/>
            <person name="Zhao X."/>
            <person name="Zhong W.-Y."/>
            <person name="Peng D.-H."/>
            <person name="Ahmad S."/>
            <person name="Lan S."/>
            <person name="Zhang J.-S."/>
            <person name="Tsai W.-C."/>
            <person name="Van De Peer Y."/>
            <person name="Liu Z.-J."/>
        </authorList>
    </citation>
    <scope>NUCLEOTIDE SEQUENCE</scope>
    <source>
        <strain evidence="4">SCP</strain>
        <tissue evidence="4">Leaves</tissue>
    </source>
</reference>
<dbReference type="InterPro" id="IPR046960">
    <property type="entry name" value="PPR_At4g14850-like_plant"/>
</dbReference>
<dbReference type="InterPro" id="IPR002885">
    <property type="entry name" value="PPR_rpt"/>
</dbReference>
<dbReference type="PANTHER" id="PTHR24015:SF548">
    <property type="entry name" value="OS08G0340900 PROTEIN"/>
    <property type="match status" value="1"/>
</dbReference>
<dbReference type="GO" id="GO:0009451">
    <property type="term" value="P:RNA modification"/>
    <property type="evidence" value="ECO:0007669"/>
    <property type="project" value="InterPro"/>
</dbReference>
<comment type="caution">
    <text evidence="4">The sequence shown here is derived from an EMBL/GenBank/DDBJ whole genome shotgun (WGS) entry which is preliminary data.</text>
</comment>
<dbReference type="PROSITE" id="PS51375">
    <property type="entry name" value="PPR"/>
    <property type="match status" value="5"/>
</dbReference>
<evidence type="ECO:0000256" key="2">
    <source>
        <dbReference type="ARBA" id="ARBA00061659"/>
    </source>
</evidence>
<name>A0AAV9B6I7_ACOGR</name>
<evidence type="ECO:0000256" key="1">
    <source>
        <dbReference type="ARBA" id="ARBA00022737"/>
    </source>
</evidence>
<dbReference type="FunFam" id="1.25.40.10:FF:000090">
    <property type="entry name" value="Pentatricopeptide repeat-containing protein, chloroplastic"/>
    <property type="match status" value="1"/>
</dbReference>
<gene>
    <name evidence="4" type="ORF">QJS04_geneDACA014206</name>
</gene>
<organism evidence="4 5">
    <name type="scientific">Acorus gramineus</name>
    <name type="common">Dwarf sweet flag</name>
    <dbReference type="NCBI Taxonomy" id="55184"/>
    <lineage>
        <taxon>Eukaryota</taxon>
        <taxon>Viridiplantae</taxon>
        <taxon>Streptophyta</taxon>
        <taxon>Embryophyta</taxon>
        <taxon>Tracheophyta</taxon>
        <taxon>Spermatophyta</taxon>
        <taxon>Magnoliopsida</taxon>
        <taxon>Liliopsida</taxon>
        <taxon>Acoraceae</taxon>
        <taxon>Acorus</taxon>
    </lineage>
</organism>
<dbReference type="AlphaFoldDB" id="A0AAV9B6I7"/>
<feature type="repeat" description="PPR" evidence="3">
    <location>
        <begin position="196"/>
        <end position="230"/>
    </location>
</feature>
<feature type="repeat" description="PPR" evidence="3">
    <location>
        <begin position="600"/>
        <end position="634"/>
    </location>
</feature>
<dbReference type="PANTHER" id="PTHR24015">
    <property type="entry name" value="OS07G0578800 PROTEIN-RELATED"/>
    <property type="match status" value="1"/>
</dbReference>
<dbReference type="Pfam" id="PF13041">
    <property type="entry name" value="PPR_2"/>
    <property type="match status" value="3"/>
</dbReference>
<feature type="repeat" description="PPR" evidence="3">
    <location>
        <begin position="295"/>
        <end position="329"/>
    </location>
</feature>
<feature type="repeat" description="PPR" evidence="3">
    <location>
        <begin position="94"/>
        <end position="128"/>
    </location>
</feature>
<reference evidence="4" key="1">
    <citation type="journal article" date="2023" name="Nat. Commun.">
        <title>Diploid and tetraploid genomes of Acorus and the evolution of monocots.</title>
        <authorList>
            <person name="Ma L."/>
            <person name="Liu K.W."/>
            <person name="Li Z."/>
            <person name="Hsiao Y.Y."/>
            <person name="Qi Y."/>
            <person name="Fu T."/>
            <person name="Tang G.D."/>
            <person name="Zhang D."/>
            <person name="Sun W.H."/>
            <person name="Liu D.K."/>
            <person name="Li Y."/>
            <person name="Chen G.Z."/>
            <person name="Liu X.D."/>
            <person name="Liao X.Y."/>
            <person name="Jiang Y.T."/>
            <person name="Yu X."/>
            <person name="Hao Y."/>
            <person name="Huang J."/>
            <person name="Zhao X.W."/>
            <person name="Ke S."/>
            <person name="Chen Y.Y."/>
            <person name="Wu W.L."/>
            <person name="Hsu J.L."/>
            <person name="Lin Y.F."/>
            <person name="Huang M.D."/>
            <person name="Li C.Y."/>
            <person name="Huang L."/>
            <person name="Wang Z.W."/>
            <person name="Zhao X."/>
            <person name="Zhong W.Y."/>
            <person name="Peng D.H."/>
            <person name="Ahmad S."/>
            <person name="Lan S."/>
            <person name="Zhang J.S."/>
            <person name="Tsai W.C."/>
            <person name="Van de Peer Y."/>
            <person name="Liu Z.J."/>
        </authorList>
    </citation>
    <scope>NUCLEOTIDE SEQUENCE</scope>
    <source>
        <strain evidence="4">SCP</strain>
    </source>
</reference>